<dbReference type="Proteomes" id="UP001174691">
    <property type="component" value="Unassembled WGS sequence"/>
</dbReference>
<sequence>MMKWSYQLRFTRHPLGWRESSASSSESDSDSDSSSSDSSDSESDSAKQVKKEAKEAKKKEKKESSGSKTSVTVGKESPKVFPVSTFAPLPPDPTIKANNRGKKNGEGRREPPKPFSRIKEDLVVDPRLACNAFASHEWGQKAHEDLIITRRKGFTKEKNKNKKKKGSYYLVMIPAIHFAQ</sequence>
<feature type="domain" description="Srp40 C-terminal" evidence="2">
    <location>
        <begin position="114"/>
        <end position="168"/>
    </location>
</feature>
<dbReference type="AlphaFoldDB" id="A0AA38SD80"/>
<proteinExistence type="predicted"/>
<name>A0AA38SD80_9PEZI</name>
<feature type="compositionally biased region" description="Low complexity" evidence="1">
    <location>
        <begin position="19"/>
        <end position="38"/>
    </location>
</feature>
<evidence type="ECO:0000313" key="4">
    <source>
        <dbReference type="Proteomes" id="UP001174691"/>
    </source>
</evidence>
<evidence type="ECO:0000313" key="3">
    <source>
        <dbReference type="EMBL" id="KAJ9164784.1"/>
    </source>
</evidence>
<protein>
    <recommendedName>
        <fullName evidence="2">Srp40 C-terminal domain-containing protein</fullName>
    </recommendedName>
</protein>
<dbReference type="Pfam" id="PF05022">
    <property type="entry name" value="SRP40_C"/>
    <property type="match status" value="1"/>
</dbReference>
<organism evidence="3 4">
    <name type="scientific">Coniochaeta hoffmannii</name>
    <dbReference type="NCBI Taxonomy" id="91930"/>
    <lineage>
        <taxon>Eukaryota</taxon>
        <taxon>Fungi</taxon>
        <taxon>Dikarya</taxon>
        <taxon>Ascomycota</taxon>
        <taxon>Pezizomycotina</taxon>
        <taxon>Sordariomycetes</taxon>
        <taxon>Sordariomycetidae</taxon>
        <taxon>Coniochaetales</taxon>
        <taxon>Coniochaetaceae</taxon>
        <taxon>Coniochaeta</taxon>
    </lineage>
</organism>
<feature type="region of interest" description="Disordered" evidence="1">
    <location>
        <begin position="10"/>
        <end position="117"/>
    </location>
</feature>
<evidence type="ECO:0000256" key="1">
    <source>
        <dbReference type="SAM" id="MobiDB-lite"/>
    </source>
</evidence>
<accession>A0AA38SD80</accession>
<gene>
    <name evidence="3" type="ORF">NKR19_g994</name>
</gene>
<comment type="caution">
    <text evidence="3">The sequence shown here is derived from an EMBL/GenBank/DDBJ whole genome shotgun (WGS) entry which is preliminary data.</text>
</comment>
<feature type="compositionally biased region" description="Basic and acidic residues" evidence="1">
    <location>
        <begin position="103"/>
        <end position="117"/>
    </location>
</feature>
<reference evidence="3" key="1">
    <citation type="submission" date="2022-07" db="EMBL/GenBank/DDBJ databases">
        <title>Fungi with potential for degradation of polypropylene.</title>
        <authorList>
            <person name="Gostincar C."/>
        </authorList>
    </citation>
    <scope>NUCLEOTIDE SEQUENCE</scope>
    <source>
        <strain evidence="3">EXF-13287</strain>
    </source>
</reference>
<feature type="compositionally biased region" description="Low complexity" evidence="1">
    <location>
        <begin position="66"/>
        <end position="75"/>
    </location>
</feature>
<evidence type="ECO:0000259" key="2">
    <source>
        <dbReference type="Pfam" id="PF05022"/>
    </source>
</evidence>
<dbReference type="EMBL" id="JANBVN010000009">
    <property type="protein sequence ID" value="KAJ9164784.1"/>
    <property type="molecule type" value="Genomic_DNA"/>
</dbReference>
<dbReference type="GO" id="GO:0005730">
    <property type="term" value="C:nucleolus"/>
    <property type="evidence" value="ECO:0007669"/>
    <property type="project" value="UniProtKB-ARBA"/>
</dbReference>
<keyword evidence="4" id="KW-1185">Reference proteome</keyword>
<dbReference type="InterPro" id="IPR007718">
    <property type="entry name" value="Srp40_C"/>
</dbReference>
<feature type="compositionally biased region" description="Basic and acidic residues" evidence="1">
    <location>
        <begin position="44"/>
        <end position="65"/>
    </location>
</feature>